<evidence type="ECO:0000259" key="11">
    <source>
        <dbReference type="Pfam" id="PF21694"/>
    </source>
</evidence>
<dbReference type="SUPFAM" id="SSF52540">
    <property type="entry name" value="P-loop containing nucleoside triphosphate hydrolases"/>
    <property type="match status" value="1"/>
</dbReference>
<evidence type="ECO:0000256" key="2">
    <source>
        <dbReference type="ARBA" id="ARBA00017703"/>
    </source>
</evidence>
<evidence type="ECO:0000313" key="12">
    <source>
        <dbReference type="EMBL" id="MBP2017390.1"/>
    </source>
</evidence>
<evidence type="ECO:0000256" key="3">
    <source>
        <dbReference type="ARBA" id="ARBA00022679"/>
    </source>
</evidence>
<dbReference type="GO" id="GO:0003887">
    <property type="term" value="F:DNA-directed DNA polymerase activity"/>
    <property type="evidence" value="ECO:0007669"/>
    <property type="project" value="UniProtKB-EC"/>
</dbReference>
<dbReference type="InterPro" id="IPR005790">
    <property type="entry name" value="DNA_polIII_delta"/>
</dbReference>
<keyword evidence="4 12" id="KW-0548">Nucleotidyltransferase</keyword>
<dbReference type="Pfam" id="PF21694">
    <property type="entry name" value="DNA_pol3_delta_C"/>
    <property type="match status" value="1"/>
</dbReference>
<comment type="catalytic activity">
    <reaction evidence="8">
        <text>DNA(n) + a 2'-deoxyribonucleoside 5'-triphosphate = DNA(n+1) + diphosphate</text>
        <dbReference type="Rhea" id="RHEA:22508"/>
        <dbReference type="Rhea" id="RHEA-COMP:17339"/>
        <dbReference type="Rhea" id="RHEA-COMP:17340"/>
        <dbReference type="ChEBI" id="CHEBI:33019"/>
        <dbReference type="ChEBI" id="CHEBI:61560"/>
        <dbReference type="ChEBI" id="CHEBI:173112"/>
        <dbReference type="EC" id="2.7.7.7"/>
    </reaction>
</comment>
<evidence type="ECO:0000259" key="10">
    <source>
        <dbReference type="Pfam" id="PF06144"/>
    </source>
</evidence>
<keyword evidence="6" id="KW-0239">DNA-directed DNA polymerase</keyword>
<dbReference type="SUPFAM" id="SSF48019">
    <property type="entry name" value="post-AAA+ oligomerization domain-like"/>
    <property type="match status" value="1"/>
</dbReference>
<dbReference type="Gene3D" id="1.10.8.60">
    <property type="match status" value="1"/>
</dbReference>
<proteinExistence type="inferred from homology"/>
<evidence type="ECO:0000256" key="4">
    <source>
        <dbReference type="ARBA" id="ARBA00022695"/>
    </source>
</evidence>
<dbReference type="EC" id="2.7.7.7" evidence="1"/>
<evidence type="ECO:0000256" key="5">
    <source>
        <dbReference type="ARBA" id="ARBA00022705"/>
    </source>
</evidence>
<dbReference type="Pfam" id="PF06144">
    <property type="entry name" value="DNA_pol3_delta"/>
    <property type="match status" value="1"/>
</dbReference>
<dbReference type="Proteomes" id="UP001519289">
    <property type="component" value="Unassembled WGS sequence"/>
</dbReference>
<dbReference type="InterPro" id="IPR048466">
    <property type="entry name" value="DNA_pol3_delta-like_C"/>
</dbReference>
<dbReference type="PANTHER" id="PTHR34388">
    <property type="entry name" value="DNA POLYMERASE III SUBUNIT DELTA"/>
    <property type="match status" value="1"/>
</dbReference>
<evidence type="ECO:0000313" key="13">
    <source>
        <dbReference type="Proteomes" id="UP001519289"/>
    </source>
</evidence>
<evidence type="ECO:0000256" key="8">
    <source>
        <dbReference type="ARBA" id="ARBA00049244"/>
    </source>
</evidence>
<feature type="region of interest" description="Disordered" evidence="9">
    <location>
        <begin position="90"/>
        <end position="119"/>
    </location>
</feature>
<dbReference type="RefSeq" id="WP_209465535.1">
    <property type="nucleotide sequence ID" value="NZ_JAGGLG010000004.1"/>
</dbReference>
<dbReference type="InterPro" id="IPR010372">
    <property type="entry name" value="DNA_pol3_delta_N"/>
</dbReference>
<keyword evidence="13" id="KW-1185">Reference proteome</keyword>
<comment type="similarity">
    <text evidence="7">Belongs to the DNA polymerase HolA subunit family.</text>
</comment>
<dbReference type="PANTHER" id="PTHR34388:SF1">
    <property type="entry name" value="DNA POLYMERASE III SUBUNIT DELTA"/>
    <property type="match status" value="1"/>
</dbReference>
<gene>
    <name evidence="12" type="ORF">J2Z79_000773</name>
</gene>
<dbReference type="InterPro" id="IPR027417">
    <property type="entry name" value="P-loop_NTPase"/>
</dbReference>
<organism evidence="12 13">
    <name type="scientific">Symbiobacterium terraclitae</name>
    <dbReference type="NCBI Taxonomy" id="557451"/>
    <lineage>
        <taxon>Bacteria</taxon>
        <taxon>Bacillati</taxon>
        <taxon>Bacillota</taxon>
        <taxon>Clostridia</taxon>
        <taxon>Eubacteriales</taxon>
        <taxon>Symbiobacteriaceae</taxon>
        <taxon>Symbiobacterium</taxon>
    </lineage>
</organism>
<comment type="caution">
    <text evidence="12">The sequence shown here is derived from an EMBL/GenBank/DDBJ whole genome shotgun (WGS) entry which is preliminary data.</text>
</comment>
<name>A0ABS4JPF0_9FIRM</name>
<dbReference type="InterPro" id="IPR008921">
    <property type="entry name" value="DNA_pol3_clamp-load_cplx_C"/>
</dbReference>
<dbReference type="Gene3D" id="1.20.272.10">
    <property type="match status" value="1"/>
</dbReference>
<evidence type="ECO:0000256" key="7">
    <source>
        <dbReference type="ARBA" id="ARBA00034754"/>
    </source>
</evidence>
<keyword evidence="5" id="KW-0235">DNA replication</keyword>
<sequence length="355" mass="39116">MHYHEALTEIGQGRIRPVYLVHGGEPFLIEEVHRALRAAVVRPESADFNYHVLEPGPDQIAQALSLAETQPFFAERRLVVVKDCPAIVPRRKGGAEKEAPPGVGEGSPDEAEPSGGGDGALLHYLKAPVPSTVLLFTAGAVDARRKVTKALAAAGAVVECRPLKPEDAVMWVQNRAQSRGKHLNTRAAGLLVERVGTDLRLLDGELEKLVLYAGKAREIQARDVERMVANMAETEIFRLTDAVLHRDRARAIALLDRLLRQVDHPLQLLVAITNRFRQVLLVKALEDRGLNRRDAAAQAHMHPYAYGKLADHARAVPRSQVHRALERLLEADLAMKSGFDPRLTLETVVVELMGE</sequence>
<dbReference type="EMBL" id="JAGGLG010000004">
    <property type="protein sequence ID" value="MBP2017390.1"/>
    <property type="molecule type" value="Genomic_DNA"/>
</dbReference>
<feature type="domain" description="DNA polymerase III delta N-terminal" evidence="10">
    <location>
        <begin position="19"/>
        <end position="86"/>
    </location>
</feature>
<dbReference type="Gene3D" id="3.40.50.300">
    <property type="entry name" value="P-loop containing nucleotide triphosphate hydrolases"/>
    <property type="match status" value="1"/>
</dbReference>
<dbReference type="NCBIfam" id="TIGR01128">
    <property type="entry name" value="holA"/>
    <property type="match status" value="1"/>
</dbReference>
<protein>
    <recommendedName>
        <fullName evidence="2">DNA polymerase III subunit delta</fullName>
        <ecNumber evidence="1">2.7.7.7</ecNumber>
    </recommendedName>
</protein>
<keyword evidence="3 12" id="KW-0808">Transferase</keyword>
<feature type="domain" description="DNA polymerase III delta subunit-like C-terminal" evidence="11">
    <location>
        <begin position="233"/>
        <end position="351"/>
    </location>
</feature>
<reference evidence="12 13" key="1">
    <citation type="submission" date="2021-03" db="EMBL/GenBank/DDBJ databases">
        <title>Genomic Encyclopedia of Type Strains, Phase IV (KMG-IV): sequencing the most valuable type-strain genomes for metagenomic binning, comparative biology and taxonomic classification.</title>
        <authorList>
            <person name="Goeker M."/>
        </authorList>
    </citation>
    <scope>NUCLEOTIDE SEQUENCE [LARGE SCALE GENOMIC DNA]</scope>
    <source>
        <strain evidence="12 13">DSM 27138</strain>
    </source>
</reference>
<evidence type="ECO:0000256" key="6">
    <source>
        <dbReference type="ARBA" id="ARBA00022932"/>
    </source>
</evidence>
<accession>A0ABS4JPF0</accession>
<evidence type="ECO:0000256" key="9">
    <source>
        <dbReference type="SAM" id="MobiDB-lite"/>
    </source>
</evidence>
<evidence type="ECO:0000256" key="1">
    <source>
        <dbReference type="ARBA" id="ARBA00012417"/>
    </source>
</evidence>